<comment type="caution">
    <text evidence="1">The sequence shown here is derived from an EMBL/GenBank/DDBJ whole genome shotgun (WGS) entry which is preliminary data.</text>
</comment>
<gene>
    <name evidence="2" type="ORF">F2Q69_00004092</name>
    <name evidence="1" type="ORF">F2Q70_00010308</name>
</gene>
<evidence type="ECO:0000313" key="1">
    <source>
        <dbReference type="EMBL" id="KAF2612362.1"/>
    </source>
</evidence>
<dbReference type="EMBL" id="QGKX02001521">
    <property type="protein sequence ID" value="KAF3510669.1"/>
    <property type="molecule type" value="Genomic_DNA"/>
</dbReference>
<organism evidence="1">
    <name type="scientific">Brassica cretica</name>
    <name type="common">Mustard</name>
    <dbReference type="NCBI Taxonomy" id="69181"/>
    <lineage>
        <taxon>Eukaryota</taxon>
        <taxon>Viridiplantae</taxon>
        <taxon>Streptophyta</taxon>
        <taxon>Embryophyta</taxon>
        <taxon>Tracheophyta</taxon>
        <taxon>Spermatophyta</taxon>
        <taxon>Magnoliopsida</taxon>
        <taxon>eudicotyledons</taxon>
        <taxon>Gunneridae</taxon>
        <taxon>Pentapetalae</taxon>
        <taxon>rosids</taxon>
        <taxon>malvids</taxon>
        <taxon>Brassicales</taxon>
        <taxon>Brassicaceae</taxon>
        <taxon>Brassiceae</taxon>
        <taxon>Brassica</taxon>
    </lineage>
</organism>
<reference evidence="1" key="2">
    <citation type="submission" date="2019-12" db="EMBL/GenBank/DDBJ databases">
        <title>Genome sequencing and annotation of Brassica cretica.</title>
        <authorList>
            <person name="Studholme D.J."/>
            <person name="Sarris P.F."/>
        </authorList>
    </citation>
    <scope>NUCLEOTIDE SEQUENCE</scope>
    <source>
        <strain evidence="1">PFS-102/07</strain>
        <tissue evidence="1">Leaf</tissue>
    </source>
</reference>
<dbReference type="Proteomes" id="UP000712600">
    <property type="component" value="Unassembled WGS sequence"/>
</dbReference>
<accession>A0A8S9M0G6</accession>
<dbReference type="AlphaFoldDB" id="A0A8S9M0G6"/>
<protein>
    <submittedName>
        <fullName evidence="1">Uncharacterized protein</fullName>
    </submittedName>
</protein>
<name>A0A8S9M0G6_BRACR</name>
<proteinExistence type="predicted"/>
<reference evidence="2" key="1">
    <citation type="submission" date="2019-12" db="EMBL/GenBank/DDBJ databases">
        <title>Genome sequencing and annotation of Brassica cretica.</title>
        <authorList>
            <person name="Studholme D.J."/>
            <person name="Sarris P."/>
        </authorList>
    </citation>
    <scope>NUCLEOTIDE SEQUENCE</scope>
    <source>
        <strain evidence="2">PFS-109/04</strain>
        <tissue evidence="2">Leaf</tissue>
    </source>
</reference>
<dbReference type="EMBL" id="QGKY02000089">
    <property type="protein sequence ID" value="KAF2612362.1"/>
    <property type="molecule type" value="Genomic_DNA"/>
</dbReference>
<evidence type="ECO:0000313" key="2">
    <source>
        <dbReference type="EMBL" id="KAF3510669.1"/>
    </source>
</evidence>
<sequence length="66" mass="7854">MARSLEGQEIHLQVLGSCPRKIHKNRPYGSDHQSFARSSLIFTNTRRVSQYLRDFNYRSLRWIISM</sequence>